<dbReference type="STRING" id="388408.LAX5112_02286"/>
<feature type="transmembrane region" description="Helical" evidence="8">
    <location>
        <begin position="342"/>
        <end position="366"/>
    </location>
</feature>
<keyword evidence="5 8" id="KW-0812">Transmembrane</keyword>
<comment type="caution">
    <text evidence="8">Lacks conserved residue(s) required for the propagation of feature annotation.</text>
</comment>
<feature type="transmembrane region" description="Helical" evidence="8">
    <location>
        <begin position="54"/>
        <end position="72"/>
    </location>
</feature>
<organism evidence="10 11">
    <name type="scientific">Roseibium alexandrii</name>
    <dbReference type="NCBI Taxonomy" id="388408"/>
    <lineage>
        <taxon>Bacteria</taxon>
        <taxon>Pseudomonadati</taxon>
        <taxon>Pseudomonadota</taxon>
        <taxon>Alphaproteobacteria</taxon>
        <taxon>Hyphomicrobiales</taxon>
        <taxon>Stappiaceae</taxon>
        <taxon>Roseibium</taxon>
    </lineage>
</organism>
<dbReference type="Gene3D" id="1.20.1720.10">
    <property type="entry name" value="Multidrug resistance protein D"/>
    <property type="match status" value="1"/>
</dbReference>
<evidence type="ECO:0000256" key="5">
    <source>
        <dbReference type="ARBA" id="ARBA00022692"/>
    </source>
</evidence>
<gene>
    <name evidence="10" type="primary">ydhC_2</name>
    <name evidence="10" type="ORF">LAX5112_02286</name>
</gene>
<feature type="transmembrane region" description="Helical" evidence="8">
    <location>
        <begin position="284"/>
        <end position="304"/>
    </location>
</feature>
<evidence type="ECO:0000313" key="11">
    <source>
        <dbReference type="Proteomes" id="UP000053235"/>
    </source>
</evidence>
<dbReference type="Pfam" id="PF07690">
    <property type="entry name" value="MFS_1"/>
    <property type="match status" value="1"/>
</dbReference>
<evidence type="ECO:0000256" key="8">
    <source>
        <dbReference type="RuleBase" id="RU365088"/>
    </source>
</evidence>
<dbReference type="GO" id="GO:0005886">
    <property type="term" value="C:plasma membrane"/>
    <property type="evidence" value="ECO:0007669"/>
    <property type="project" value="UniProtKB-SubCell"/>
</dbReference>
<dbReference type="GO" id="GO:0042910">
    <property type="term" value="F:xenobiotic transmembrane transporter activity"/>
    <property type="evidence" value="ECO:0007669"/>
    <property type="project" value="InterPro"/>
</dbReference>
<evidence type="ECO:0000256" key="1">
    <source>
        <dbReference type="ARBA" id="ARBA00004651"/>
    </source>
</evidence>
<protein>
    <recommendedName>
        <fullName evidence="8">Bcr/CflA family efflux transporter</fullName>
    </recommendedName>
</protein>
<evidence type="ECO:0000256" key="2">
    <source>
        <dbReference type="ARBA" id="ARBA00006236"/>
    </source>
</evidence>
<evidence type="ECO:0000256" key="3">
    <source>
        <dbReference type="ARBA" id="ARBA00022448"/>
    </source>
</evidence>
<evidence type="ECO:0000259" key="9">
    <source>
        <dbReference type="PROSITE" id="PS50850"/>
    </source>
</evidence>
<keyword evidence="4" id="KW-1003">Cell membrane</keyword>
<dbReference type="PROSITE" id="PS50850">
    <property type="entry name" value="MFS"/>
    <property type="match status" value="1"/>
</dbReference>
<dbReference type="PANTHER" id="PTHR42718:SF9">
    <property type="entry name" value="MAJOR FACILITATOR SUPERFAMILY MULTIDRUG TRANSPORTER MFSC"/>
    <property type="match status" value="1"/>
</dbReference>
<evidence type="ECO:0000256" key="7">
    <source>
        <dbReference type="ARBA" id="ARBA00023136"/>
    </source>
</evidence>
<dbReference type="InterPro" id="IPR004812">
    <property type="entry name" value="Efflux_drug-R_Bcr/CmlA"/>
</dbReference>
<evidence type="ECO:0000256" key="4">
    <source>
        <dbReference type="ARBA" id="ARBA00022475"/>
    </source>
</evidence>
<dbReference type="PANTHER" id="PTHR42718">
    <property type="entry name" value="MAJOR FACILITATOR SUPERFAMILY MULTIDRUG TRANSPORTER MFSC"/>
    <property type="match status" value="1"/>
</dbReference>
<dbReference type="RefSeq" id="WP_055671896.1">
    <property type="nucleotide sequence ID" value="NZ_CXWD01000007.1"/>
</dbReference>
<dbReference type="GO" id="GO:1990961">
    <property type="term" value="P:xenobiotic detoxification by transmembrane export across the plasma membrane"/>
    <property type="evidence" value="ECO:0007669"/>
    <property type="project" value="InterPro"/>
</dbReference>
<keyword evidence="11" id="KW-1185">Reference proteome</keyword>
<proteinExistence type="inferred from homology"/>
<feature type="transmembrane region" description="Helical" evidence="8">
    <location>
        <begin position="372"/>
        <end position="393"/>
    </location>
</feature>
<feature type="transmembrane region" description="Helical" evidence="8">
    <location>
        <begin position="103"/>
        <end position="126"/>
    </location>
</feature>
<sequence>MTAAPATLMSARRTALLGAGLVAVGPISMALYTPAMPALVEFFGTTDGAVKLTLTSYFAGFAATQLVCGPLTDAFGRKPVTILFLGIYLISSVLATFSPTVEFMVAARALQGVGAAIGISVSRAIVRDQFTGQASARIMNTIAMMLALGPAISPTIGGFVLELFGWREVFWCMVIYGVALMAAVTVFQVETNPSPGKHHLNPRQLAINYTTLLKDPRFLAPAILIGCGLGNIYALATVLPFVLIYEVGLSPSVFGLTMILQSGSFILGTVITGQLLKVTDAHKLVPFGLVMLVVASVVMCVMTLTQAPSVASVMAPVGLFVFALAFVLPASFTDSMAPFPHIAGAASSMLGFLQFGGGVAASLIVAVVGDPVLGLAFVLPAMPVAGVVCYLLLRSQDTQHAAAE</sequence>
<reference evidence="11" key="1">
    <citation type="submission" date="2015-07" db="EMBL/GenBank/DDBJ databases">
        <authorList>
            <person name="Rodrigo-Torres Lidia"/>
            <person name="Arahal R.David."/>
        </authorList>
    </citation>
    <scope>NUCLEOTIDE SEQUENCE [LARGE SCALE GENOMIC DNA]</scope>
    <source>
        <strain evidence="11">CECT 5112</strain>
    </source>
</reference>
<keyword evidence="3 8" id="KW-0813">Transport</keyword>
<feature type="transmembrane region" description="Helical" evidence="8">
    <location>
        <begin position="138"/>
        <end position="156"/>
    </location>
</feature>
<feature type="transmembrane region" description="Helical" evidence="8">
    <location>
        <begin position="218"/>
        <end position="245"/>
    </location>
</feature>
<feature type="transmembrane region" description="Helical" evidence="8">
    <location>
        <begin position="310"/>
        <end position="330"/>
    </location>
</feature>
<evidence type="ECO:0000313" key="10">
    <source>
        <dbReference type="EMBL" id="CTQ69872.1"/>
    </source>
</evidence>
<keyword evidence="7 8" id="KW-0472">Membrane</keyword>
<accession>A0A0M7A5Y7</accession>
<dbReference type="InterPro" id="IPR020846">
    <property type="entry name" value="MFS_dom"/>
</dbReference>
<keyword evidence="6 8" id="KW-1133">Transmembrane helix</keyword>
<feature type="transmembrane region" description="Helical" evidence="8">
    <location>
        <begin position="79"/>
        <end position="97"/>
    </location>
</feature>
<dbReference type="NCBIfam" id="TIGR00710">
    <property type="entry name" value="efflux_Bcr_CflA"/>
    <property type="match status" value="1"/>
</dbReference>
<name>A0A0M7A5Y7_9HYPH</name>
<dbReference type="EMBL" id="CXWD01000007">
    <property type="protein sequence ID" value="CTQ69872.1"/>
    <property type="molecule type" value="Genomic_DNA"/>
</dbReference>
<dbReference type="Proteomes" id="UP000053235">
    <property type="component" value="Unassembled WGS sequence"/>
</dbReference>
<comment type="subcellular location">
    <subcellularLocation>
        <location evidence="8">Cell inner membrane</location>
        <topology evidence="8">Multi-pass membrane protein</topology>
    </subcellularLocation>
    <subcellularLocation>
        <location evidence="1">Cell membrane</location>
        <topology evidence="1">Multi-pass membrane protein</topology>
    </subcellularLocation>
</comment>
<dbReference type="OrthoDB" id="9800416at2"/>
<comment type="similarity">
    <text evidence="2 8">Belongs to the major facilitator superfamily. Bcr/CmlA family.</text>
</comment>
<dbReference type="SUPFAM" id="SSF103473">
    <property type="entry name" value="MFS general substrate transporter"/>
    <property type="match status" value="1"/>
</dbReference>
<feature type="domain" description="Major facilitator superfamily (MFS) profile" evidence="9">
    <location>
        <begin position="1"/>
        <end position="398"/>
    </location>
</feature>
<dbReference type="CDD" id="cd17320">
    <property type="entry name" value="MFS_MdfA_MDR_like"/>
    <property type="match status" value="1"/>
</dbReference>
<dbReference type="AlphaFoldDB" id="A0A0M7A5Y7"/>
<evidence type="ECO:0000256" key="6">
    <source>
        <dbReference type="ARBA" id="ARBA00022989"/>
    </source>
</evidence>
<dbReference type="InterPro" id="IPR036259">
    <property type="entry name" value="MFS_trans_sf"/>
</dbReference>
<dbReference type="InterPro" id="IPR011701">
    <property type="entry name" value="MFS"/>
</dbReference>
<keyword evidence="8" id="KW-0997">Cell inner membrane</keyword>
<feature type="transmembrane region" description="Helical" evidence="8">
    <location>
        <begin position="251"/>
        <end position="272"/>
    </location>
</feature>
<feature type="transmembrane region" description="Helical" evidence="8">
    <location>
        <begin position="168"/>
        <end position="187"/>
    </location>
</feature>